<dbReference type="InterPro" id="IPR044823">
    <property type="entry name" value="ASIL1/2-like"/>
</dbReference>
<dbReference type="Proteomes" id="UP000447434">
    <property type="component" value="Chromosome 22"/>
</dbReference>
<keyword evidence="4" id="KW-1185">Reference proteome</keyword>
<gene>
    <name evidence="3" type="ORF">Lalb_Chr22g0351251</name>
</gene>
<dbReference type="Gene3D" id="1.10.10.60">
    <property type="entry name" value="Homeodomain-like"/>
    <property type="match status" value="1"/>
</dbReference>
<feature type="region of interest" description="Disordered" evidence="1">
    <location>
        <begin position="1"/>
        <end position="119"/>
    </location>
</feature>
<comment type="caution">
    <text evidence="3">The sequence shown here is derived from an EMBL/GenBank/DDBJ whole genome shotgun (WGS) entry which is preliminary data.</text>
</comment>
<evidence type="ECO:0000259" key="2">
    <source>
        <dbReference type="PROSITE" id="PS50090"/>
    </source>
</evidence>
<protein>
    <submittedName>
        <fullName evidence="3">Putative transcription factor MYB family</fullName>
    </submittedName>
</protein>
<dbReference type="GO" id="GO:0000976">
    <property type="term" value="F:transcription cis-regulatory region binding"/>
    <property type="evidence" value="ECO:0007669"/>
    <property type="project" value="TreeGrafter"/>
</dbReference>
<feature type="region of interest" description="Disordered" evidence="1">
    <location>
        <begin position="386"/>
        <end position="406"/>
    </location>
</feature>
<dbReference type="OrthoDB" id="2019351at2759"/>
<reference evidence="4" key="1">
    <citation type="journal article" date="2020" name="Nat. Commun.">
        <title>Genome sequence of the cluster root forming white lupin.</title>
        <authorList>
            <person name="Hufnagel B."/>
            <person name="Marques A."/>
            <person name="Soriano A."/>
            <person name="Marques L."/>
            <person name="Divol F."/>
            <person name="Doumas P."/>
            <person name="Sallet E."/>
            <person name="Mancinotti D."/>
            <person name="Carrere S."/>
            <person name="Marande W."/>
            <person name="Arribat S."/>
            <person name="Keller J."/>
            <person name="Huneau C."/>
            <person name="Blein T."/>
            <person name="Aime D."/>
            <person name="Laguerre M."/>
            <person name="Taylor J."/>
            <person name="Schubert V."/>
            <person name="Nelson M."/>
            <person name="Geu-Flores F."/>
            <person name="Crespi M."/>
            <person name="Gallardo-Guerrero K."/>
            <person name="Delaux P.-M."/>
            <person name="Salse J."/>
            <person name="Berges H."/>
            <person name="Guyot R."/>
            <person name="Gouzy J."/>
            <person name="Peret B."/>
        </authorList>
    </citation>
    <scope>NUCLEOTIDE SEQUENCE [LARGE SCALE GENOMIC DNA]</scope>
    <source>
        <strain evidence="4">cv. Amiga</strain>
    </source>
</reference>
<evidence type="ECO:0000313" key="4">
    <source>
        <dbReference type="Proteomes" id="UP000447434"/>
    </source>
</evidence>
<dbReference type="AlphaFoldDB" id="A0A6A4NNB0"/>
<proteinExistence type="predicted"/>
<name>A0A6A4NNB0_LUPAL</name>
<dbReference type="InterPro" id="IPR044822">
    <property type="entry name" value="Myb_DNA-bind_4"/>
</dbReference>
<evidence type="ECO:0000256" key="1">
    <source>
        <dbReference type="SAM" id="MobiDB-lite"/>
    </source>
</evidence>
<feature type="compositionally biased region" description="Acidic residues" evidence="1">
    <location>
        <begin position="94"/>
        <end position="117"/>
    </location>
</feature>
<feature type="compositionally biased region" description="Acidic residues" evidence="1">
    <location>
        <begin position="41"/>
        <end position="64"/>
    </location>
</feature>
<dbReference type="PANTHER" id="PTHR31307">
    <property type="entry name" value="TRIHELIX TRANSCRIPTION FACTOR ASIL2"/>
    <property type="match status" value="1"/>
</dbReference>
<feature type="domain" description="Myb-like" evidence="2">
    <location>
        <begin position="176"/>
        <end position="233"/>
    </location>
</feature>
<organism evidence="3 4">
    <name type="scientific">Lupinus albus</name>
    <name type="common">White lupine</name>
    <name type="synonym">Lupinus termis</name>
    <dbReference type="NCBI Taxonomy" id="3870"/>
    <lineage>
        <taxon>Eukaryota</taxon>
        <taxon>Viridiplantae</taxon>
        <taxon>Streptophyta</taxon>
        <taxon>Embryophyta</taxon>
        <taxon>Tracheophyta</taxon>
        <taxon>Spermatophyta</taxon>
        <taxon>Magnoliopsida</taxon>
        <taxon>eudicotyledons</taxon>
        <taxon>Gunneridae</taxon>
        <taxon>Pentapetalae</taxon>
        <taxon>rosids</taxon>
        <taxon>fabids</taxon>
        <taxon>Fabales</taxon>
        <taxon>Fabaceae</taxon>
        <taxon>Papilionoideae</taxon>
        <taxon>50 kb inversion clade</taxon>
        <taxon>genistoids sensu lato</taxon>
        <taxon>core genistoids</taxon>
        <taxon>Genisteae</taxon>
        <taxon>Lupinus</taxon>
    </lineage>
</organism>
<dbReference type="EMBL" id="WOCE01000022">
    <property type="protein sequence ID" value="KAE9588048.1"/>
    <property type="molecule type" value="Genomic_DNA"/>
</dbReference>
<dbReference type="Pfam" id="PF13837">
    <property type="entry name" value="Myb_DNA-bind_4"/>
    <property type="match status" value="1"/>
</dbReference>
<dbReference type="GO" id="GO:0005634">
    <property type="term" value="C:nucleus"/>
    <property type="evidence" value="ECO:0007669"/>
    <property type="project" value="TreeGrafter"/>
</dbReference>
<sequence>MDAIEDDDDTRYHPHQGYGYMHHWKPTLRVSPFYEPLGNDYGEDDNNDGEEGIREEDEDDEDDVGQTNIQTYDKHVDDNEGEEEYNANGGSYENCDDSGDDSDGGEDDDDDSGDDDDEKQKGYIMEIDNDVECQPKKQKLKSLISTYEFAPHVPAPSTSAPSVPKPSFDRNSLADWTEHETFVLLDVLADWFLQRGSKSLQLEEWQEVAEKVSKVSSMERTDTQCRHHLNTLKKKYEKEKVRCREMNDGASKWVYFKRMDKIMSSSPQQAGLSCGLNSEEYVSTNSRIYSDRTNGLDETRSSPQNTKSTGDEGSDGPHAKRGKKGRDSGEASSFRLLADSLHKFSNVYEKIENDRRHQMVELEKMRMDFQKEIETERRHILEKLQNEISKLEQTDDESDGSSENGM</sequence>
<evidence type="ECO:0000313" key="3">
    <source>
        <dbReference type="EMBL" id="KAE9588048.1"/>
    </source>
</evidence>
<dbReference type="InterPro" id="IPR001005">
    <property type="entry name" value="SANT/Myb"/>
</dbReference>
<dbReference type="PANTHER" id="PTHR31307:SF6">
    <property type="entry name" value="OS01G0718900 PROTEIN"/>
    <property type="match status" value="1"/>
</dbReference>
<dbReference type="PROSITE" id="PS50090">
    <property type="entry name" value="MYB_LIKE"/>
    <property type="match status" value="1"/>
</dbReference>
<accession>A0A6A4NNB0</accession>
<feature type="region of interest" description="Disordered" evidence="1">
    <location>
        <begin position="288"/>
        <end position="330"/>
    </location>
</feature>